<dbReference type="GO" id="GO:0016301">
    <property type="term" value="F:kinase activity"/>
    <property type="evidence" value="ECO:0007669"/>
    <property type="project" value="UniProtKB-KW"/>
</dbReference>
<dbReference type="PANTHER" id="PTHR18964:SF173">
    <property type="entry name" value="GLUCOKINASE"/>
    <property type="match status" value="1"/>
</dbReference>
<evidence type="ECO:0000256" key="1">
    <source>
        <dbReference type="ARBA" id="ARBA00006479"/>
    </source>
</evidence>
<dbReference type="OrthoDB" id="5174513at2"/>
<dbReference type="Gene3D" id="1.10.10.10">
    <property type="entry name" value="Winged helix-like DNA-binding domain superfamily/Winged helix DNA-binding domain"/>
    <property type="match status" value="1"/>
</dbReference>
<dbReference type="InterPro" id="IPR000600">
    <property type="entry name" value="ROK"/>
</dbReference>
<dbReference type="InterPro" id="IPR043129">
    <property type="entry name" value="ATPase_NBD"/>
</dbReference>
<comment type="caution">
    <text evidence="3">The sequence shown here is derived from an EMBL/GenBank/DDBJ whole genome shotgun (WGS) entry which is preliminary data.</text>
</comment>
<dbReference type="PROSITE" id="PS01125">
    <property type="entry name" value="ROK"/>
    <property type="match status" value="1"/>
</dbReference>
<dbReference type="InterPro" id="IPR036388">
    <property type="entry name" value="WH-like_DNA-bd_sf"/>
</dbReference>
<dbReference type="GO" id="GO:0003700">
    <property type="term" value="F:DNA-binding transcription factor activity"/>
    <property type="evidence" value="ECO:0007669"/>
    <property type="project" value="InterPro"/>
</dbReference>
<organism evidence="3 4">
    <name type="scientific">Solirubrobacter pauli</name>
    <dbReference type="NCBI Taxonomy" id="166793"/>
    <lineage>
        <taxon>Bacteria</taxon>
        <taxon>Bacillati</taxon>
        <taxon>Actinomycetota</taxon>
        <taxon>Thermoleophilia</taxon>
        <taxon>Solirubrobacterales</taxon>
        <taxon>Solirubrobacteraceae</taxon>
        <taxon>Solirubrobacter</taxon>
    </lineage>
</organism>
<sequence length="401" mass="41143">MPPGRAGSLESLRRLNRLRVIRALRDEGQISRAEIARRTGLSRSTVSSLVADLQADGLVVERPEPGLAHGSSGGRPPILLSFDASAGAAVGVDFGHSHLRVAVSDLASTILAERTRPLDTDHDAFAGLEMAAELVVETLADAGVAKELVIGAGMGLPGPVDQGDGTVHSSAILPGWIGMTVAEELQKRLEIPVMVDNDANLGALAEAAFGAGRDATDLVYLKVSSGIGAGLILNGRLYRGSAGLAGELGHVLVHPEGIVCRCGNRGCLETVAASGALVDLLRRSHGDDITIERILEAAHAGDAGCVRVIHDAGRALGTVAATLLNVLNPEMLIIGGHLAAAGDLLLDGMRESVARAALPETSRGAQVVAGVLGERAHVLGALALVVSEADRVLPTRLALAG</sequence>
<dbReference type="PANTHER" id="PTHR18964">
    <property type="entry name" value="ROK (REPRESSOR, ORF, KINASE) FAMILY"/>
    <property type="match status" value="1"/>
</dbReference>
<reference evidence="3 4" key="1">
    <citation type="submission" date="2018-10" db="EMBL/GenBank/DDBJ databases">
        <title>Genomic Encyclopedia of Archaeal and Bacterial Type Strains, Phase II (KMG-II): from individual species to whole genera.</title>
        <authorList>
            <person name="Goeker M."/>
        </authorList>
    </citation>
    <scope>NUCLEOTIDE SEQUENCE [LARGE SCALE GENOMIC DNA]</scope>
    <source>
        <strain evidence="3 4">DSM 14954</strain>
    </source>
</reference>
<dbReference type="CDD" id="cd00090">
    <property type="entry name" value="HTH_ARSR"/>
    <property type="match status" value="1"/>
</dbReference>
<dbReference type="Pfam" id="PF12802">
    <property type="entry name" value="MarR_2"/>
    <property type="match status" value="1"/>
</dbReference>
<dbReference type="Proteomes" id="UP000278962">
    <property type="component" value="Unassembled WGS sequence"/>
</dbReference>
<evidence type="ECO:0000259" key="2">
    <source>
        <dbReference type="PROSITE" id="PS50943"/>
    </source>
</evidence>
<dbReference type="Pfam" id="PF00480">
    <property type="entry name" value="ROK"/>
    <property type="match status" value="1"/>
</dbReference>
<dbReference type="EMBL" id="RBIL01000001">
    <property type="protein sequence ID" value="RKQ94027.1"/>
    <property type="molecule type" value="Genomic_DNA"/>
</dbReference>
<gene>
    <name evidence="3" type="ORF">C8N24_3903</name>
</gene>
<proteinExistence type="inferred from homology"/>
<dbReference type="RefSeq" id="WP_121252672.1">
    <property type="nucleotide sequence ID" value="NZ_RBIL01000001.1"/>
</dbReference>
<dbReference type="InterPro" id="IPR036390">
    <property type="entry name" value="WH_DNA-bd_sf"/>
</dbReference>
<keyword evidence="3" id="KW-0418">Kinase</keyword>
<dbReference type="InterPro" id="IPR001387">
    <property type="entry name" value="Cro/C1-type_HTH"/>
</dbReference>
<keyword evidence="4" id="KW-1185">Reference proteome</keyword>
<dbReference type="CDD" id="cd24076">
    <property type="entry name" value="ASKHA_ATPase_ROK_BsXylR-like"/>
    <property type="match status" value="1"/>
</dbReference>
<keyword evidence="3" id="KW-0808">Transferase</keyword>
<evidence type="ECO:0000313" key="3">
    <source>
        <dbReference type="EMBL" id="RKQ94027.1"/>
    </source>
</evidence>
<dbReference type="SUPFAM" id="SSF53067">
    <property type="entry name" value="Actin-like ATPase domain"/>
    <property type="match status" value="1"/>
</dbReference>
<accession>A0A660LFW8</accession>
<dbReference type="PROSITE" id="PS50943">
    <property type="entry name" value="HTH_CROC1"/>
    <property type="match status" value="1"/>
</dbReference>
<name>A0A660LFW8_9ACTN</name>
<dbReference type="AlphaFoldDB" id="A0A660LFW8"/>
<feature type="domain" description="HTH cro/C1-type" evidence="2">
    <location>
        <begin position="21"/>
        <end position="49"/>
    </location>
</feature>
<evidence type="ECO:0000313" key="4">
    <source>
        <dbReference type="Proteomes" id="UP000278962"/>
    </source>
</evidence>
<dbReference type="Gene3D" id="3.30.420.40">
    <property type="match status" value="2"/>
</dbReference>
<dbReference type="SUPFAM" id="SSF46785">
    <property type="entry name" value="Winged helix' DNA-binding domain"/>
    <property type="match status" value="1"/>
</dbReference>
<dbReference type="InterPro" id="IPR049874">
    <property type="entry name" value="ROK_cs"/>
</dbReference>
<dbReference type="InterPro" id="IPR011991">
    <property type="entry name" value="ArsR-like_HTH"/>
</dbReference>
<comment type="similarity">
    <text evidence="1">Belongs to the ROK (NagC/XylR) family.</text>
</comment>
<dbReference type="InterPro" id="IPR000835">
    <property type="entry name" value="HTH_MarR-typ"/>
</dbReference>
<protein>
    <submittedName>
        <fullName evidence="3">Glucokinase-like ROK family protein</fullName>
    </submittedName>
</protein>